<dbReference type="InterPro" id="IPR011138">
    <property type="entry name" value="Cytochrome_b-558"/>
</dbReference>
<dbReference type="EMBL" id="SHKL01000001">
    <property type="protein sequence ID" value="RZT84844.1"/>
    <property type="molecule type" value="Genomic_DNA"/>
</dbReference>
<gene>
    <name evidence="2" type="ORF">EV383_1700</name>
</gene>
<comment type="caution">
    <text evidence="2">The sequence shown here is derived from an EMBL/GenBank/DDBJ whole genome shotgun (WGS) entry which is preliminary data.</text>
</comment>
<dbReference type="CDD" id="cd03498">
    <property type="entry name" value="SQR_TypeB_2_TM"/>
    <property type="match status" value="1"/>
</dbReference>
<feature type="transmembrane region" description="Helical" evidence="1">
    <location>
        <begin position="142"/>
        <end position="163"/>
    </location>
</feature>
<dbReference type="SUPFAM" id="SSF81343">
    <property type="entry name" value="Fumarate reductase respiratory complex transmembrane subunits"/>
    <property type="match status" value="1"/>
</dbReference>
<protein>
    <submittedName>
        <fullName evidence="2">Succinate dehydrogenase / fumarate reductase cytochrome b subunit</fullName>
    </submittedName>
</protein>
<feature type="transmembrane region" description="Helical" evidence="1">
    <location>
        <begin position="192"/>
        <end position="213"/>
    </location>
</feature>
<evidence type="ECO:0000256" key="1">
    <source>
        <dbReference type="SAM" id="Phobius"/>
    </source>
</evidence>
<keyword evidence="1" id="KW-0812">Transmembrane</keyword>
<sequence>MHWTCTHPDMCTDPVATVTSQKSRRGDNTPSVPARRKHRIPGVLLKFVMAVSGAFLLLYLVLHMIGNLKIFFGGAALDGYAAWLRTLLEPALPYEGMLWIVRVVLLVSVLAHIWSAVLLTLRANKARPVKYAGGNHKVKGSYAARTMRWGGVIIALFVVYHLLDLTAGTLNPNGVHLEVYNNVAADFAPSRWYVTLFYVLAVVAVGLHVRHGLWSGLQTLGVSNNRRERPLKIVSTAFAVVLTLGFLAVPIAVTFGVV</sequence>
<keyword evidence="1" id="KW-0472">Membrane</keyword>
<keyword evidence="3" id="KW-1185">Reference proteome</keyword>
<dbReference type="GO" id="GO:0016020">
    <property type="term" value="C:membrane"/>
    <property type="evidence" value="ECO:0007669"/>
    <property type="project" value="InterPro"/>
</dbReference>
<reference evidence="2 3" key="1">
    <citation type="submission" date="2019-02" db="EMBL/GenBank/DDBJ databases">
        <title>Sequencing the genomes of 1000 actinobacteria strains.</title>
        <authorList>
            <person name="Klenk H.-P."/>
        </authorList>
    </citation>
    <scope>NUCLEOTIDE SEQUENCE [LARGE SCALE GENOMIC DNA]</scope>
    <source>
        <strain evidence="2 3">DSM 45779</strain>
    </source>
</reference>
<feature type="transmembrane region" description="Helical" evidence="1">
    <location>
        <begin position="43"/>
        <end position="62"/>
    </location>
</feature>
<dbReference type="InterPro" id="IPR034804">
    <property type="entry name" value="SQR/QFR_C/D"/>
</dbReference>
<organism evidence="2 3">
    <name type="scientific">Pseudonocardia sediminis</name>
    <dbReference type="NCBI Taxonomy" id="1397368"/>
    <lineage>
        <taxon>Bacteria</taxon>
        <taxon>Bacillati</taxon>
        <taxon>Actinomycetota</taxon>
        <taxon>Actinomycetes</taxon>
        <taxon>Pseudonocardiales</taxon>
        <taxon>Pseudonocardiaceae</taxon>
        <taxon>Pseudonocardia</taxon>
    </lineage>
</organism>
<dbReference type="NCBIfam" id="TIGR02046">
    <property type="entry name" value="sdhC_b558_fam"/>
    <property type="match status" value="1"/>
</dbReference>
<evidence type="ECO:0000313" key="3">
    <source>
        <dbReference type="Proteomes" id="UP000291591"/>
    </source>
</evidence>
<name>A0A4Q7UUY0_PSEST</name>
<feature type="transmembrane region" description="Helical" evidence="1">
    <location>
        <begin position="97"/>
        <end position="121"/>
    </location>
</feature>
<proteinExistence type="predicted"/>
<keyword evidence="1" id="KW-1133">Transmembrane helix</keyword>
<feature type="transmembrane region" description="Helical" evidence="1">
    <location>
        <begin position="233"/>
        <end position="257"/>
    </location>
</feature>
<dbReference type="AlphaFoldDB" id="A0A4Q7UUY0"/>
<dbReference type="Gene3D" id="1.20.1300.10">
    <property type="entry name" value="Fumarate reductase/succinate dehydrogenase, transmembrane subunit"/>
    <property type="match status" value="1"/>
</dbReference>
<evidence type="ECO:0000313" key="2">
    <source>
        <dbReference type="EMBL" id="RZT84844.1"/>
    </source>
</evidence>
<dbReference type="Proteomes" id="UP000291591">
    <property type="component" value="Unassembled WGS sequence"/>
</dbReference>
<accession>A0A4Q7UUY0</accession>